<name>A0A5B0GBV7_9BURK</name>
<evidence type="ECO:0000313" key="4">
    <source>
        <dbReference type="Proteomes" id="UP000325273"/>
    </source>
</evidence>
<evidence type="ECO:0000256" key="2">
    <source>
        <dbReference type="RuleBase" id="RU003452"/>
    </source>
</evidence>
<reference evidence="3 4" key="1">
    <citation type="submission" date="2019-08" db="EMBL/GenBank/DDBJ databases">
        <title>Paraburkholderia sp. DCY113.</title>
        <authorList>
            <person name="Kang J."/>
        </authorList>
    </citation>
    <scope>NUCLEOTIDE SEQUENCE [LARGE SCALE GENOMIC DNA]</scope>
    <source>
        <strain evidence="3 4">DCY113</strain>
    </source>
</reference>
<dbReference type="RefSeq" id="WP_149675256.1">
    <property type="nucleotide sequence ID" value="NZ_VTUZ01000045.1"/>
</dbReference>
<sequence length="257" mass="29440">MQAENFSLQQYFDRIGFQKSGKADIATITDMMRCQLFTVPFENLDVQAKKIVSLIPEEIVRKILHKRRGGYCYEVNGLFAMALEATGIPYQFVAARPMFYPVKRPKTHMALVLTLDGVRWLCDLGFGSYGIRAPMRLDLLDVQVEQDSDTFMLTLSDNQEYVLKAMVDGEWTNQYAFDLSRHEWIDFVPANYLNSTHPDAVFVQKLLIVLHDQAGRKILFGDTLKIVKNGQTEQRTIVPGDRISMLSREFGLDATER</sequence>
<dbReference type="EMBL" id="VTUZ01000045">
    <property type="protein sequence ID" value="KAA1000255.1"/>
    <property type="molecule type" value="Genomic_DNA"/>
</dbReference>
<dbReference type="Gene3D" id="2.40.128.150">
    <property type="entry name" value="Cysteine proteinases"/>
    <property type="match status" value="1"/>
</dbReference>
<dbReference type="SUPFAM" id="SSF54001">
    <property type="entry name" value="Cysteine proteinases"/>
    <property type="match status" value="1"/>
</dbReference>
<dbReference type="InterPro" id="IPR001447">
    <property type="entry name" value="Arylamine_N-AcTrfase"/>
</dbReference>
<organism evidence="3 4">
    <name type="scientific">Paraburkholderia panacisoli</name>
    <dbReference type="NCBI Taxonomy" id="2603818"/>
    <lineage>
        <taxon>Bacteria</taxon>
        <taxon>Pseudomonadati</taxon>
        <taxon>Pseudomonadota</taxon>
        <taxon>Betaproteobacteria</taxon>
        <taxon>Burkholderiales</taxon>
        <taxon>Burkholderiaceae</taxon>
        <taxon>Paraburkholderia</taxon>
    </lineage>
</organism>
<evidence type="ECO:0000256" key="1">
    <source>
        <dbReference type="ARBA" id="ARBA00006547"/>
    </source>
</evidence>
<dbReference type="InterPro" id="IPR038765">
    <property type="entry name" value="Papain-like_cys_pep_sf"/>
</dbReference>
<protein>
    <submittedName>
        <fullName evidence="3">Arylamine N-acetyltransferase</fullName>
    </submittedName>
</protein>
<dbReference type="PRINTS" id="PR01543">
    <property type="entry name" value="ANATRNSFRASE"/>
</dbReference>
<dbReference type="Proteomes" id="UP000325273">
    <property type="component" value="Unassembled WGS sequence"/>
</dbReference>
<dbReference type="AlphaFoldDB" id="A0A5B0GBV7"/>
<keyword evidence="3" id="KW-0808">Transferase</keyword>
<proteinExistence type="inferred from homology"/>
<dbReference type="PANTHER" id="PTHR11786:SF0">
    <property type="entry name" value="ARYLAMINE N-ACETYLTRANSFERASE 4-RELATED"/>
    <property type="match status" value="1"/>
</dbReference>
<comment type="similarity">
    <text evidence="1 2">Belongs to the arylamine N-acetyltransferase family.</text>
</comment>
<comment type="caution">
    <text evidence="3">The sequence shown here is derived from an EMBL/GenBank/DDBJ whole genome shotgun (WGS) entry which is preliminary data.</text>
</comment>
<accession>A0A5B0GBV7</accession>
<dbReference type="Pfam" id="PF00797">
    <property type="entry name" value="Acetyltransf_2"/>
    <property type="match status" value="1"/>
</dbReference>
<dbReference type="PANTHER" id="PTHR11786">
    <property type="entry name" value="N-HYDROXYARYLAMINE O-ACETYLTRANSFERASE"/>
    <property type="match status" value="1"/>
</dbReference>
<dbReference type="GO" id="GO:0016407">
    <property type="term" value="F:acetyltransferase activity"/>
    <property type="evidence" value="ECO:0007669"/>
    <property type="project" value="InterPro"/>
</dbReference>
<keyword evidence="4" id="KW-1185">Reference proteome</keyword>
<gene>
    <name evidence="3" type="ORF">FVF58_40450</name>
</gene>
<evidence type="ECO:0000313" key="3">
    <source>
        <dbReference type="EMBL" id="KAA1000255.1"/>
    </source>
</evidence>
<dbReference type="Gene3D" id="3.30.2140.10">
    <property type="entry name" value="Arylamine N-acetyltransferase"/>
    <property type="match status" value="1"/>
</dbReference>